<gene>
    <name evidence="2" type="ORF">EH240_09205</name>
</gene>
<keyword evidence="1" id="KW-1133">Transmembrane helix</keyword>
<reference evidence="2 3" key="1">
    <citation type="submission" date="2018-11" db="EMBL/GenBank/DDBJ databases">
        <title>the genome of Mesorhizobium tamadayense DSM 28320.</title>
        <authorList>
            <person name="Gao J."/>
        </authorList>
    </citation>
    <scope>NUCLEOTIDE SEQUENCE [LARGE SCALE GENOMIC DNA]</scope>
    <source>
        <strain evidence="2 3">DSM 28320</strain>
    </source>
</reference>
<feature type="transmembrane region" description="Helical" evidence="1">
    <location>
        <begin position="95"/>
        <end position="115"/>
    </location>
</feature>
<proteinExistence type="predicted"/>
<dbReference type="Proteomes" id="UP000273786">
    <property type="component" value="Unassembled WGS sequence"/>
</dbReference>
<keyword evidence="3" id="KW-1185">Reference proteome</keyword>
<keyword evidence="1" id="KW-0812">Transmembrane</keyword>
<sequence length="116" mass="12688">MHVRQNAGTFHPLLAFLCMSRAVQPPILPEGSPDRDVNCEVALEAAVKALVTASEAQGWTPRETSAALLKIAMERARQFGLVPAEPPWWGAQRGILIACAALLFLQCAAIVWWVLR</sequence>
<accession>A0A3P3FZZ1</accession>
<evidence type="ECO:0000313" key="2">
    <source>
        <dbReference type="EMBL" id="RRI03872.1"/>
    </source>
</evidence>
<name>A0A3P3FZZ1_9HYPH</name>
<protein>
    <submittedName>
        <fullName evidence="2">Uncharacterized protein</fullName>
    </submittedName>
</protein>
<evidence type="ECO:0000313" key="3">
    <source>
        <dbReference type="Proteomes" id="UP000273786"/>
    </source>
</evidence>
<keyword evidence="1" id="KW-0472">Membrane</keyword>
<comment type="caution">
    <text evidence="2">The sequence shown here is derived from an EMBL/GenBank/DDBJ whole genome shotgun (WGS) entry which is preliminary data.</text>
</comment>
<dbReference type="EMBL" id="RQXT01000008">
    <property type="protein sequence ID" value="RRI03872.1"/>
    <property type="molecule type" value="Genomic_DNA"/>
</dbReference>
<dbReference type="OrthoDB" id="8084060at2"/>
<organism evidence="2 3">
    <name type="scientific">Mesorhizobium tamadayense</name>
    <dbReference type="NCBI Taxonomy" id="425306"/>
    <lineage>
        <taxon>Bacteria</taxon>
        <taxon>Pseudomonadati</taxon>
        <taxon>Pseudomonadota</taxon>
        <taxon>Alphaproteobacteria</taxon>
        <taxon>Hyphomicrobiales</taxon>
        <taxon>Phyllobacteriaceae</taxon>
        <taxon>Mesorhizobium</taxon>
    </lineage>
</organism>
<dbReference type="AlphaFoldDB" id="A0A3P3FZZ1"/>
<evidence type="ECO:0000256" key="1">
    <source>
        <dbReference type="SAM" id="Phobius"/>
    </source>
</evidence>